<evidence type="ECO:0000313" key="2">
    <source>
        <dbReference type="EMBL" id="KAH7284638.1"/>
    </source>
</evidence>
<organism evidence="2 3">
    <name type="scientific">Ceratopteris richardii</name>
    <name type="common">Triangle waterfern</name>
    <dbReference type="NCBI Taxonomy" id="49495"/>
    <lineage>
        <taxon>Eukaryota</taxon>
        <taxon>Viridiplantae</taxon>
        <taxon>Streptophyta</taxon>
        <taxon>Embryophyta</taxon>
        <taxon>Tracheophyta</taxon>
        <taxon>Polypodiopsida</taxon>
        <taxon>Polypodiidae</taxon>
        <taxon>Polypodiales</taxon>
        <taxon>Pteridineae</taxon>
        <taxon>Pteridaceae</taxon>
        <taxon>Parkerioideae</taxon>
        <taxon>Ceratopteris</taxon>
    </lineage>
</organism>
<feature type="signal peptide" evidence="1">
    <location>
        <begin position="1"/>
        <end position="24"/>
    </location>
</feature>
<feature type="chain" id="PRO_5035850887" description="Secreted protein" evidence="1">
    <location>
        <begin position="25"/>
        <end position="113"/>
    </location>
</feature>
<dbReference type="AlphaFoldDB" id="A0A8T2QLU9"/>
<comment type="caution">
    <text evidence="2">The sequence shown here is derived from an EMBL/GenBank/DDBJ whole genome shotgun (WGS) entry which is preliminary data.</text>
</comment>
<sequence length="113" mass="12738">MTVFCFFLSIYNLLFTSLTQSVAGLHVFCMVKFSSQNIFNDVSSPLFSCCLMVMKHHVLVCVSRCLRFGILEWLVIFLNSSQFPSHAIINTLIDFLCYSLDHNSNSQAEGGVV</sequence>
<evidence type="ECO:0000256" key="1">
    <source>
        <dbReference type="SAM" id="SignalP"/>
    </source>
</evidence>
<evidence type="ECO:0008006" key="4">
    <source>
        <dbReference type="Google" id="ProtNLM"/>
    </source>
</evidence>
<name>A0A8T2QLU9_CERRI</name>
<keyword evidence="3" id="KW-1185">Reference proteome</keyword>
<gene>
    <name evidence="2" type="ORF">KP509_34G063800</name>
</gene>
<dbReference type="Proteomes" id="UP000825935">
    <property type="component" value="Chromosome 34"/>
</dbReference>
<proteinExistence type="predicted"/>
<keyword evidence="1" id="KW-0732">Signal</keyword>
<protein>
    <recommendedName>
        <fullName evidence="4">Secreted protein</fullName>
    </recommendedName>
</protein>
<evidence type="ECO:0000313" key="3">
    <source>
        <dbReference type="Proteomes" id="UP000825935"/>
    </source>
</evidence>
<reference evidence="2" key="1">
    <citation type="submission" date="2021-08" db="EMBL/GenBank/DDBJ databases">
        <title>WGS assembly of Ceratopteris richardii.</title>
        <authorList>
            <person name="Marchant D.B."/>
            <person name="Chen G."/>
            <person name="Jenkins J."/>
            <person name="Shu S."/>
            <person name="Leebens-Mack J."/>
            <person name="Grimwood J."/>
            <person name="Schmutz J."/>
            <person name="Soltis P."/>
            <person name="Soltis D."/>
            <person name="Chen Z.-H."/>
        </authorList>
    </citation>
    <scope>NUCLEOTIDE SEQUENCE</scope>
    <source>
        <strain evidence="2">Whitten #5841</strain>
        <tissue evidence="2">Leaf</tissue>
    </source>
</reference>
<accession>A0A8T2QLU9</accession>
<dbReference type="EMBL" id="CM035439">
    <property type="protein sequence ID" value="KAH7284638.1"/>
    <property type="molecule type" value="Genomic_DNA"/>
</dbReference>